<dbReference type="Proteomes" id="UP000714275">
    <property type="component" value="Unassembled WGS sequence"/>
</dbReference>
<dbReference type="OrthoDB" id="6359816at2759"/>
<proteinExistence type="predicted"/>
<evidence type="ECO:0000313" key="2">
    <source>
        <dbReference type="EMBL" id="KAG1776473.1"/>
    </source>
</evidence>
<dbReference type="EMBL" id="JABBWD010000026">
    <property type="protein sequence ID" value="KAG1776473.1"/>
    <property type="molecule type" value="Genomic_DNA"/>
</dbReference>
<feature type="region of interest" description="Disordered" evidence="1">
    <location>
        <begin position="50"/>
        <end position="76"/>
    </location>
</feature>
<evidence type="ECO:0000256" key="1">
    <source>
        <dbReference type="SAM" id="MobiDB-lite"/>
    </source>
</evidence>
<name>A0A9P6ZU16_9AGAM</name>
<reference evidence="2" key="1">
    <citation type="journal article" date="2020" name="New Phytol.">
        <title>Comparative genomics reveals dynamic genome evolution in host specialist ectomycorrhizal fungi.</title>
        <authorList>
            <person name="Lofgren L.A."/>
            <person name="Nguyen N.H."/>
            <person name="Vilgalys R."/>
            <person name="Ruytinx J."/>
            <person name="Liao H.L."/>
            <person name="Branco S."/>
            <person name="Kuo A."/>
            <person name="LaButti K."/>
            <person name="Lipzen A."/>
            <person name="Andreopoulos W."/>
            <person name="Pangilinan J."/>
            <person name="Riley R."/>
            <person name="Hundley H."/>
            <person name="Na H."/>
            <person name="Barry K."/>
            <person name="Grigoriev I.V."/>
            <person name="Stajich J.E."/>
            <person name="Kennedy P.G."/>
        </authorList>
    </citation>
    <scope>NUCLEOTIDE SEQUENCE</scope>
    <source>
        <strain evidence="2">DOB743</strain>
    </source>
</reference>
<keyword evidence="3" id="KW-1185">Reference proteome</keyword>
<gene>
    <name evidence="2" type="ORF">EV702DRAFT_1198173</name>
</gene>
<sequence length="278" mass="31334">MSSNQARMNAVLRKSLVGEPLNTQFYLSFPKTLNDPTLVEFQDHHHEGGISLDEYGYASDSDLDEEDGKEETNETIQDNEKVELRAKVSAEQMPQTPSIKDFNTQEVQRGTIPNRRVLVTDTAFKTWQALLYYLYTNEIIFAPLRSQASSTTNHSSLNEPLPCSPKSMYRLACKTKHDGLQTKALAAIRSSLTEHNVLQECSSSLTSRFPAILEMEVESLFQHIATPTVTKDFPTLIRRIVGAGSTDFPHGAEILTKLHEKMLNQLPSGSVRRKKQMY</sequence>
<dbReference type="AlphaFoldDB" id="A0A9P6ZU16"/>
<accession>A0A9P6ZU16</accession>
<comment type="caution">
    <text evidence="2">The sequence shown here is derived from an EMBL/GenBank/DDBJ whole genome shotgun (WGS) entry which is preliminary data.</text>
</comment>
<evidence type="ECO:0008006" key="4">
    <source>
        <dbReference type="Google" id="ProtNLM"/>
    </source>
</evidence>
<evidence type="ECO:0000313" key="3">
    <source>
        <dbReference type="Proteomes" id="UP000714275"/>
    </source>
</evidence>
<protein>
    <recommendedName>
        <fullName evidence="4">BTB domain-containing protein</fullName>
    </recommendedName>
</protein>
<organism evidence="2 3">
    <name type="scientific">Suillus placidus</name>
    <dbReference type="NCBI Taxonomy" id="48579"/>
    <lineage>
        <taxon>Eukaryota</taxon>
        <taxon>Fungi</taxon>
        <taxon>Dikarya</taxon>
        <taxon>Basidiomycota</taxon>
        <taxon>Agaricomycotina</taxon>
        <taxon>Agaricomycetes</taxon>
        <taxon>Agaricomycetidae</taxon>
        <taxon>Boletales</taxon>
        <taxon>Suillineae</taxon>
        <taxon>Suillaceae</taxon>
        <taxon>Suillus</taxon>
    </lineage>
</organism>